<protein>
    <submittedName>
        <fullName evidence="1">Uncharacterized protein</fullName>
    </submittedName>
</protein>
<name>A0ACB8XQP6_ARCLA</name>
<reference evidence="2" key="1">
    <citation type="journal article" date="2022" name="Mol. Ecol. Resour.">
        <title>The genomes of chicory, endive, great burdock and yacon provide insights into Asteraceae palaeo-polyploidization history and plant inulin production.</title>
        <authorList>
            <person name="Fan W."/>
            <person name="Wang S."/>
            <person name="Wang H."/>
            <person name="Wang A."/>
            <person name="Jiang F."/>
            <person name="Liu H."/>
            <person name="Zhao H."/>
            <person name="Xu D."/>
            <person name="Zhang Y."/>
        </authorList>
    </citation>
    <scope>NUCLEOTIDE SEQUENCE [LARGE SCALE GENOMIC DNA]</scope>
    <source>
        <strain evidence="2">cv. Niubang</strain>
    </source>
</reference>
<reference evidence="1 2" key="2">
    <citation type="journal article" date="2022" name="Mol. Ecol. Resour.">
        <title>The genomes of chicory, endive, great burdock and yacon provide insights into Asteraceae paleo-polyploidization history and plant inulin production.</title>
        <authorList>
            <person name="Fan W."/>
            <person name="Wang S."/>
            <person name="Wang H."/>
            <person name="Wang A."/>
            <person name="Jiang F."/>
            <person name="Liu H."/>
            <person name="Zhao H."/>
            <person name="Xu D."/>
            <person name="Zhang Y."/>
        </authorList>
    </citation>
    <scope>NUCLEOTIDE SEQUENCE [LARGE SCALE GENOMIC DNA]</scope>
    <source>
        <strain evidence="2">cv. Niubang</strain>
    </source>
</reference>
<gene>
    <name evidence="1" type="ORF">L6452_39033</name>
</gene>
<dbReference type="EMBL" id="CM042061">
    <property type="protein sequence ID" value="KAI3672930.1"/>
    <property type="molecule type" value="Genomic_DNA"/>
</dbReference>
<proteinExistence type="predicted"/>
<evidence type="ECO:0000313" key="1">
    <source>
        <dbReference type="EMBL" id="KAI3672930.1"/>
    </source>
</evidence>
<accession>A0ACB8XQP6</accession>
<sequence>MKESLIHKGALLKNTIDSSDFHRTDAAAAFQLRRPPAAAFLLRLLRQSDVALLHSATTTAAVFPLLQISWPP</sequence>
<keyword evidence="2" id="KW-1185">Reference proteome</keyword>
<evidence type="ECO:0000313" key="2">
    <source>
        <dbReference type="Proteomes" id="UP001055879"/>
    </source>
</evidence>
<comment type="caution">
    <text evidence="1">The sequence shown here is derived from an EMBL/GenBank/DDBJ whole genome shotgun (WGS) entry which is preliminary data.</text>
</comment>
<organism evidence="1 2">
    <name type="scientific">Arctium lappa</name>
    <name type="common">Greater burdock</name>
    <name type="synonym">Lappa major</name>
    <dbReference type="NCBI Taxonomy" id="4217"/>
    <lineage>
        <taxon>Eukaryota</taxon>
        <taxon>Viridiplantae</taxon>
        <taxon>Streptophyta</taxon>
        <taxon>Embryophyta</taxon>
        <taxon>Tracheophyta</taxon>
        <taxon>Spermatophyta</taxon>
        <taxon>Magnoliopsida</taxon>
        <taxon>eudicotyledons</taxon>
        <taxon>Gunneridae</taxon>
        <taxon>Pentapetalae</taxon>
        <taxon>asterids</taxon>
        <taxon>campanulids</taxon>
        <taxon>Asterales</taxon>
        <taxon>Asteraceae</taxon>
        <taxon>Carduoideae</taxon>
        <taxon>Cardueae</taxon>
        <taxon>Arctiinae</taxon>
        <taxon>Arctium</taxon>
    </lineage>
</organism>
<dbReference type="Proteomes" id="UP001055879">
    <property type="component" value="Linkage Group LG15"/>
</dbReference>